<dbReference type="EMBL" id="JJMM01000020">
    <property type="protein sequence ID" value="KDR94376.1"/>
    <property type="molecule type" value="Genomic_DNA"/>
</dbReference>
<organism evidence="1 2">
    <name type="scientific">Peptoclostridium litorale DSM 5388</name>
    <dbReference type="NCBI Taxonomy" id="1121324"/>
    <lineage>
        <taxon>Bacteria</taxon>
        <taxon>Bacillati</taxon>
        <taxon>Bacillota</taxon>
        <taxon>Clostridia</taxon>
        <taxon>Peptostreptococcales</taxon>
        <taxon>Peptoclostridiaceae</taxon>
        <taxon>Peptoclostridium</taxon>
    </lineage>
</organism>
<dbReference type="Pfam" id="PF01745">
    <property type="entry name" value="IPT"/>
    <property type="match status" value="1"/>
</dbReference>
<keyword evidence="2" id="KW-1185">Reference proteome</keyword>
<dbReference type="RefSeq" id="WP_038266952.1">
    <property type="nucleotide sequence ID" value="NZ_FSRH01000012.1"/>
</dbReference>
<evidence type="ECO:0000313" key="2">
    <source>
        <dbReference type="Proteomes" id="UP000027946"/>
    </source>
</evidence>
<comment type="caution">
    <text evidence="1">The sequence shown here is derived from an EMBL/GenBank/DDBJ whole genome shotgun (WGS) entry which is preliminary data.</text>
</comment>
<proteinExistence type="predicted"/>
<dbReference type="SUPFAM" id="SSF52540">
    <property type="entry name" value="P-loop containing nucleoside triphosphate hydrolases"/>
    <property type="match status" value="1"/>
</dbReference>
<dbReference type="InterPro" id="IPR027417">
    <property type="entry name" value="P-loop_NTPase"/>
</dbReference>
<dbReference type="AlphaFoldDB" id="A0A069RBF3"/>
<evidence type="ECO:0000313" key="1">
    <source>
        <dbReference type="EMBL" id="KDR94376.1"/>
    </source>
</evidence>
<dbReference type="OrthoDB" id="5429664at2"/>
<keyword evidence="1" id="KW-0067">ATP-binding</keyword>
<gene>
    <name evidence="1" type="ORF">CLIT_20c00210</name>
</gene>
<keyword evidence="1" id="KW-0547">Nucleotide-binding</keyword>
<dbReference type="eggNOG" id="COG1302">
    <property type="taxonomic scope" value="Bacteria"/>
</dbReference>
<accession>A0A069RBF3</accession>
<reference evidence="1 2" key="1">
    <citation type="submission" date="2014-03" db="EMBL/GenBank/DDBJ databases">
        <title>Genome sequence of Clostridium litorale W6, DSM 5388.</title>
        <authorList>
            <person name="Poehlein A."/>
            <person name="Jagirdar A."/>
            <person name="Khonsari B."/>
            <person name="Chibani C.M."/>
            <person name="Gutierrez Gutierrez D.A."/>
            <person name="Davydova E."/>
            <person name="Alghaithi H.S."/>
            <person name="Nair K.P."/>
            <person name="Dhamotharan K."/>
            <person name="Chandran L."/>
            <person name="G W."/>
            <person name="Daniel R."/>
        </authorList>
    </citation>
    <scope>NUCLEOTIDE SEQUENCE [LARGE SCALE GENOMIC DNA]</scope>
    <source>
        <strain evidence="1 2">W6</strain>
    </source>
</reference>
<dbReference type="STRING" id="1121324.CLIT_20c00210"/>
<dbReference type="Gene3D" id="3.40.50.300">
    <property type="entry name" value="P-loop containing nucleotide triphosphate hydrolases"/>
    <property type="match status" value="1"/>
</dbReference>
<dbReference type="Proteomes" id="UP000027946">
    <property type="component" value="Unassembled WGS sequence"/>
</dbReference>
<sequence>MEIYALIGPSGTGKSHRALKIAYENGVDYIIDDGILIYQTKILAGISAKNANTKMEAVKRAIFENESHKREVKRAIFENKVEKILIIGTSERMVNKIIKRLDIGDEYQKISIFDIASEDEINEAIKMRKGQGIHAVPLPTFEVKKHFSGILRNPIKLIFKIKDTDETKTFEKTLIRPNFSYIGKFFISERAIVQIVKNEMDKFSDIVKVFAIDVSQNNDGIEIDVSVGMKPCMLNETAKDVQKSISEAVENMTLINIKNINVNIIKVYTRLKI</sequence>
<dbReference type="GO" id="GO:0005524">
    <property type="term" value="F:ATP binding"/>
    <property type="evidence" value="ECO:0007669"/>
    <property type="project" value="UniProtKB-KW"/>
</dbReference>
<protein>
    <submittedName>
        <fullName evidence="1">Putative aTP-binding protein</fullName>
    </submittedName>
</protein>
<name>A0A069RBF3_PEPLI</name>